<dbReference type="InterPro" id="IPR010985">
    <property type="entry name" value="Ribbon_hlx_hlx"/>
</dbReference>
<dbReference type="InterPro" id="IPR013321">
    <property type="entry name" value="Arc_rbn_hlx_hlx"/>
</dbReference>
<comment type="caution">
    <text evidence="2">The sequence shown here is derived from an EMBL/GenBank/DDBJ whole genome shotgun (WGS) entry which is preliminary data.</text>
</comment>
<keyword evidence="3" id="KW-1185">Reference proteome</keyword>
<dbReference type="AlphaFoldDB" id="A0A853I6Z0"/>
<dbReference type="SUPFAM" id="SSF47598">
    <property type="entry name" value="Ribbon-helix-helix"/>
    <property type="match status" value="1"/>
</dbReference>
<reference evidence="2 3" key="1">
    <citation type="submission" date="2020-07" db="EMBL/GenBank/DDBJ databases">
        <title>Endozoicomonas sp. nov., isolated from sediment.</title>
        <authorList>
            <person name="Gu T."/>
        </authorList>
    </citation>
    <scope>NUCLEOTIDE SEQUENCE [LARGE SCALE GENOMIC DNA]</scope>
    <source>
        <strain evidence="2 3">SM1973</strain>
    </source>
</reference>
<evidence type="ECO:0000259" key="1">
    <source>
        <dbReference type="Pfam" id="PF22513"/>
    </source>
</evidence>
<dbReference type="RefSeq" id="WP_180571660.1">
    <property type="nucleotide sequence ID" value="NZ_JACCKB010000121.1"/>
</dbReference>
<dbReference type="Pfam" id="PF22513">
    <property type="entry name" value="FitA-like_RHH"/>
    <property type="match status" value="1"/>
</dbReference>
<protein>
    <recommendedName>
        <fullName evidence="1">Antitoxin FitA-like ribbon-helix-helix domain-containing protein</fullName>
    </recommendedName>
</protein>
<dbReference type="InterPro" id="IPR053853">
    <property type="entry name" value="FitA-like_RHH"/>
</dbReference>
<dbReference type="Proteomes" id="UP000569732">
    <property type="component" value="Unassembled WGS sequence"/>
</dbReference>
<feature type="domain" description="Antitoxin FitA-like ribbon-helix-helix" evidence="1">
    <location>
        <begin position="2"/>
        <end position="40"/>
    </location>
</feature>
<sequence length="78" mass="9005">MPNILIRDIDTKLDKALRISAARHERTREAEIKAILEAAVMKRPKKRELIDVLQDLSCLDDDYDVDELFGRPDSNARN</sequence>
<name>A0A853I6Z0_9GAMM</name>
<organism evidence="2 3">
    <name type="scientific">Spartinivicinus marinus</name>
    <dbReference type="NCBI Taxonomy" id="2994442"/>
    <lineage>
        <taxon>Bacteria</taxon>
        <taxon>Pseudomonadati</taxon>
        <taxon>Pseudomonadota</taxon>
        <taxon>Gammaproteobacteria</taxon>
        <taxon>Oceanospirillales</taxon>
        <taxon>Zooshikellaceae</taxon>
        <taxon>Spartinivicinus</taxon>
    </lineage>
</organism>
<evidence type="ECO:0000313" key="3">
    <source>
        <dbReference type="Proteomes" id="UP000569732"/>
    </source>
</evidence>
<evidence type="ECO:0000313" key="2">
    <source>
        <dbReference type="EMBL" id="NYZ69680.1"/>
    </source>
</evidence>
<proteinExistence type="predicted"/>
<dbReference type="GO" id="GO:0006355">
    <property type="term" value="P:regulation of DNA-templated transcription"/>
    <property type="evidence" value="ECO:0007669"/>
    <property type="project" value="InterPro"/>
</dbReference>
<dbReference type="EMBL" id="JACCKB010000121">
    <property type="protein sequence ID" value="NYZ69680.1"/>
    <property type="molecule type" value="Genomic_DNA"/>
</dbReference>
<gene>
    <name evidence="2" type="ORF">H0A36_27065</name>
</gene>
<accession>A0A853I6Z0</accession>
<dbReference type="Gene3D" id="1.10.1220.10">
    <property type="entry name" value="Met repressor-like"/>
    <property type="match status" value="1"/>
</dbReference>